<gene>
    <name evidence="2" type="ORF">MES4922_480006</name>
</gene>
<name>A0ABM9EBN1_9HYPH</name>
<sequence length="75" mass="8408">MPIPIARSEGSSLLRDPKDRRFSQIPKDFSPGAIPKGLSPKCNPKDCHSKRDPEGAHRCYWHKKTSFSRSVRGCG</sequence>
<protein>
    <submittedName>
        <fullName evidence="2">Uncharacterized protein</fullName>
    </submittedName>
</protein>
<dbReference type="Proteomes" id="UP001152604">
    <property type="component" value="Unassembled WGS sequence"/>
</dbReference>
<evidence type="ECO:0000313" key="3">
    <source>
        <dbReference type="Proteomes" id="UP001152604"/>
    </source>
</evidence>
<dbReference type="EMBL" id="CAKXZS010000043">
    <property type="protein sequence ID" value="CAH2406227.1"/>
    <property type="molecule type" value="Genomic_DNA"/>
</dbReference>
<keyword evidence="3" id="KW-1185">Reference proteome</keyword>
<comment type="caution">
    <text evidence="2">The sequence shown here is derived from an EMBL/GenBank/DDBJ whole genome shotgun (WGS) entry which is preliminary data.</text>
</comment>
<evidence type="ECO:0000313" key="2">
    <source>
        <dbReference type="EMBL" id="CAH2406227.1"/>
    </source>
</evidence>
<feature type="compositionally biased region" description="Basic and acidic residues" evidence="1">
    <location>
        <begin position="43"/>
        <end position="54"/>
    </location>
</feature>
<feature type="region of interest" description="Disordered" evidence="1">
    <location>
        <begin position="1"/>
        <end position="54"/>
    </location>
</feature>
<evidence type="ECO:0000256" key="1">
    <source>
        <dbReference type="SAM" id="MobiDB-lite"/>
    </source>
</evidence>
<organism evidence="2 3">
    <name type="scientific">Mesorhizobium ventifaucium</name>
    <dbReference type="NCBI Taxonomy" id="666020"/>
    <lineage>
        <taxon>Bacteria</taxon>
        <taxon>Pseudomonadati</taxon>
        <taxon>Pseudomonadota</taxon>
        <taxon>Alphaproteobacteria</taxon>
        <taxon>Hyphomicrobiales</taxon>
        <taxon>Phyllobacteriaceae</taxon>
        <taxon>Mesorhizobium</taxon>
    </lineage>
</organism>
<proteinExistence type="predicted"/>
<accession>A0ABM9EBN1</accession>
<reference evidence="2" key="1">
    <citation type="submission" date="2022-03" db="EMBL/GenBank/DDBJ databases">
        <authorList>
            <person name="Brunel B."/>
        </authorList>
    </citation>
    <scope>NUCLEOTIDE SEQUENCE</scope>
    <source>
        <strain evidence="2">STM4922sample</strain>
    </source>
</reference>